<keyword evidence="1 3" id="KW-0812">Transmembrane</keyword>
<feature type="transmembrane region" description="Helical" evidence="1">
    <location>
        <begin position="150"/>
        <end position="167"/>
    </location>
</feature>
<dbReference type="AlphaFoldDB" id="Q23E15"/>
<keyword evidence="1" id="KW-0472">Membrane</keyword>
<dbReference type="RefSeq" id="XP_001015017.1">
    <property type="nucleotide sequence ID" value="XM_001015017.1"/>
</dbReference>
<keyword evidence="4" id="KW-1185">Reference proteome</keyword>
<evidence type="ECO:0000313" key="3">
    <source>
        <dbReference type="EMBL" id="EAR94772.1"/>
    </source>
</evidence>
<keyword evidence="1" id="KW-1133">Transmembrane helix</keyword>
<evidence type="ECO:0000256" key="2">
    <source>
        <dbReference type="SAM" id="SignalP"/>
    </source>
</evidence>
<dbReference type="InParanoid" id="Q23E15"/>
<accession>Q23E15</accession>
<sequence>MKVQFLITFTAYLLILTSATDENCTFTIDQLNNKVLKTVLVKDCNNCFTSDVTLTIQSNSQQITSLKLTAVESSSPVQSVTLQPATKSLTINTNFSIDYPTPGGFSFSNLIISCNTKLISGKLYYDLTFQPKVNGQFQIFTLNNGITSSLLVKSVAYISMIICIVLFF</sequence>
<dbReference type="EMBL" id="GG662711">
    <property type="protein sequence ID" value="EAR94772.1"/>
    <property type="molecule type" value="Genomic_DNA"/>
</dbReference>
<feature type="chain" id="PRO_5004201779" evidence="2">
    <location>
        <begin position="20"/>
        <end position="168"/>
    </location>
</feature>
<protein>
    <submittedName>
        <fullName evidence="3">Transmembrane protein, putative</fullName>
    </submittedName>
</protein>
<keyword evidence="2" id="KW-0732">Signal</keyword>
<proteinExistence type="predicted"/>
<dbReference type="HOGENOM" id="CLU_1573805_0_0_1"/>
<dbReference type="GeneID" id="7825935"/>
<feature type="signal peptide" evidence="2">
    <location>
        <begin position="1"/>
        <end position="19"/>
    </location>
</feature>
<dbReference type="KEGG" id="tet:TTHERM_00673470"/>
<dbReference type="Proteomes" id="UP000009168">
    <property type="component" value="Unassembled WGS sequence"/>
</dbReference>
<reference evidence="4" key="1">
    <citation type="journal article" date="2006" name="PLoS Biol.">
        <title>Macronuclear genome sequence of the ciliate Tetrahymena thermophila, a model eukaryote.</title>
        <authorList>
            <person name="Eisen J.A."/>
            <person name="Coyne R.S."/>
            <person name="Wu M."/>
            <person name="Wu D."/>
            <person name="Thiagarajan M."/>
            <person name="Wortman J.R."/>
            <person name="Badger J.H."/>
            <person name="Ren Q."/>
            <person name="Amedeo P."/>
            <person name="Jones K.M."/>
            <person name="Tallon L.J."/>
            <person name="Delcher A.L."/>
            <person name="Salzberg S.L."/>
            <person name="Silva J.C."/>
            <person name="Haas B.J."/>
            <person name="Majoros W.H."/>
            <person name="Farzad M."/>
            <person name="Carlton J.M."/>
            <person name="Smith R.K. Jr."/>
            <person name="Garg J."/>
            <person name="Pearlman R.E."/>
            <person name="Karrer K.M."/>
            <person name="Sun L."/>
            <person name="Manning G."/>
            <person name="Elde N.C."/>
            <person name="Turkewitz A.P."/>
            <person name="Asai D.J."/>
            <person name="Wilkes D.E."/>
            <person name="Wang Y."/>
            <person name="Cai H."/>
            <person name="Collins K."/>
            <person name="Stewart B.A."/>
            <person name="Lee S.R."/>
            <person name="Wilamowska K."/>
            <person name="Weinberg Z."/>
            <person name="Ruzzo W.L."/>
            <person name="Wloga D."/>
            <person name="Gaertig J."/>
            <person name="Frankel J."/>
            <person name="Tsao C.-C."/>
            <person name="Gorovsky M.A."/>
            <person name="Keeling P.J."/>
            <person name="Waller R.F."/>
            <person name="Patron N.J."/>
            <person name="Cherry J.M."/>
            <person name="Stover N.A."/>
            <person name="Krieger C.J."/>
            <person name="del Toro C."/>
            <person name="Ryder H.F."/>
            <person name="Williamson S.C."/>
            <person name="Barbeau R.A."/>
            <person name="Hamilton E.P."/>
            <person name="Orias E."/>
        </authorList>
    </citation>
    <scope>NUCLEOTIDE SEQUENCE [LARGE SCALE GENOMIC DNA]</scope>
    <source>
        <strain evidence="4">SB210</strain>
    </source>
</reference>
<evidence type="ECO:0000256" key="1">
    <source>
        <dbReference type="SAM" id="Phobius"/>
    </source>
</evidence>
<name>Q23E15_TETTS</name>
<organism evidence="3 4">
    <name type="scientific">Tetrahymena thermophila (strain SB210)</name>
    <dbReference type="NCBI Taxonomy" id="312017"/>
    <lineage>
        <taxon>Eukaryota</taxon>
        <taxon>Sar</taxon>
        <taxon>Alveolata</taxon>
        <taxon>Ciliophora</taxon>
        <taxon>Intramacronucleata</taxon>
        <taxon>Oligohymenophorea</taxon>
        <taxon>Hymenostomatida</taxon>
        <taxon>Tetrahymenina</taxon>
        <taxon>Tetrahymenidae</taxon>
        <taxon>Tetrahymena</taxon>
    </lineage>
</organism>
<gene>
    <name evidence="3" type="ORF">TTHERM_00673470</name>
</gene>
<evidence type="ECO:0000313" key="4">
    <source>
        <dbReference type="Proteomes" id="UP000009168"/>
    </source>
</evidence>